<feature type="domain" description="MyTH4" evidence="15">
    <location>
        <begin position="289"/>
        <end position="525"/>
    </location>
</feature>
<dbReference type="FunFam" id="3.10.20.90:FF:000051">
    <property type="entry name" value="Unconventional myosin-VIIa"/>
    <property type="match status" value="1"/>
</dbReference>
<dbReference type="SUPFAM" id="SSF50729">
    <property type="entry name" value="PH domain-like"/>
    <property type="match status" value="1"/>
</dbReference>
<dbReference type="GO" id="GO:0003779">
    <property type="term" value="F:actin binding"/>
    <property type="evidence" value="ECO:0007669"/>
    <property type="project" value="UniProtKB-KW"/>
</dbReference>
<dbReference type="GO" id="GO:0009653">
    <property type="term" value="P:anatomical structure morphogenesis"/>
    <property type="evidence" value="ECO:0007669"/>
    <property type="project" value="UniProtKB-ARBA"/>
</dbReference>
<dbReference type="Pfam" id="PF21989">
    <property type="entry name" value="RA_2"/>
    <property type="match status" value="2"/>
</dbReference>
<dbReference type="InterPro" id="IPR014352">
    <property type="entry name" value="FERM/acyl-CoA-bd_prot_sf"/>
</dbReference>
<dbReference type="SMART" id="SM00295">
    <property type="entry name" value="B41"/>
    <property type="match status" value="2"/>
</dbReference>
<protein>
    <submittedName>
        <fullName evidence="16">MYO7A protein</fullName>
    </submittedName>
</protein>
<proteinExistence type="inferred from homology"/>
<dbReference type="OrthoDB" id="6108017at2759"/>
<comment type="similarity">
    <text evidence="2">Belongs to the TRAFAC class myosin-kinesin ATPase superfamily. Myosin family.</text>
</comment>
<feature type="domain" description="FERM" evidence="14">
    <location>
        <begin position="530"/>
        <end position="839"/>
    </location>
</feature>
<dbReference type="EMBL" id="VWYV01001043">
    <property type="protein sequence ID" value="NXE13364.1"/>
    <property type="molecule type" value="Genomic_DNA"/>
</dbReference>
<keyword evidence="11" id="KW-0175">Coiled coil</keyword>
<dbReference type="InterPro" id="IPR035963">
    <property type="entry name" value="FERM_2"/>
</dbReference>
<dbReference type="InterPro" id="IPR051567">
    <property type="entry name" value="Unconventional_Myosin_ATPase"/>
</dbReference>
<evidence type="ECO:0000256" key="7">
    <source>
        <dbReference type="ARBA" id="ARBA00022840"/>
    </source>
</evidence>
<dbReference type="InterPro" id="IPR002404">
    <property type="entry name" value="IRS_PTB"/>
</dbReference>
<dbReference type="InterPro" id="IPR029071">
    <property type="entry name" value="Ubiquitin-like_domsf"/>
</dbReference>
<dbReference type="InterPro" id="IPR038185">
    <property type="entry name" value="MyTH4_dom_sf"/>
</dbReference>
<keyword evidence="9" id="KW-0009">Actin-binding</keyword>
<dbReference type="PANTHER" id="PTHR22692">
    <property type="entry name" value="MYOSIN VII, XV"/>
    <property type="match status" value="1"/>
</dbReference>
<dbReference type="FunFam" id="2.30.29.30:FF:000079">
    <property type="entry name" value="unconventional myosin-VIIa"/>
    <property type="match status" value="1"/>
</dbReference>
<evidence type="ECO:0000256" key="10">
    <source>
        <dbReference type="PROSITE-ProRule" id="PRU00192"/>
    </source>
</evidence>
<evidence type="ECO:0000313" key="16">
    <source>
        <dbReference type="EMBL" id="NXE13364.1"/>
    </source>
</evidence>
<feature type="domain" description="FERM" evidence="14">
    <location>
        <begin position="1122"/>
        <end position="1425"/>
    </location>
</feature>
<dbReference type="SUPFAM" id="SSF47031">
    <property type="entry name" value="Second domain of FERM"/>
    <property type="match status" value="2"/>
</dbReference>
<dbReference type="CDD" id="cd13199">
    <property type="entry name" value="FERM_C2_MyoVII"/>
    <property type="match status" value="1"/>
</dbReference>
<dbReference type="SMART" id="SM00326">
    <property type="entry name" value="SH3"/>
    <property type="match status" value="1"/>
</dbReference>
<feature type="non-terminal residue" evidence="16">
    <location>
        <position position="1"/>
    </location>
</feature>
<evidence type="ECO:0000259" key="14">
    <source>
        <dbReference type="PROSITE" id="PS50057"/>
    </source>
</evidence>
<feature type="domain" description="PID" evidence="12">
    <location>
        <begin position="1351"/>
        <end position="1378"/>
    </location>
</feature>
<dbReference type="Gene3D" id="2.30.29.30">
    <property type="entry name" value="Pleckstrin-homology domain (PH domain)/Phosphotyrosine-binding domain (PTB)"/>
    <property type="match status" value="2"/>
</dbReference>
<dbReference type="InterPro" id="IPR019749">
    <property type="entry name" value="Band_41_domain"/>
</dbReference>
<dbReference type="FunFam" id="2.30.29.30:FF:000075">
    <property type="entry name" value="unconventional myosin-VIIa"/>
    <property type="match status" value="1"/>
</dbReference>
<dbReference type="InterPro" id="IPR001452">
    <property type="entry name" value="SH3_domain"/>
</dbReference>
<feature type="domain" description="MyTH4" evidence="15">
    <location>
        <begin position="969"/>
        <end position="1116"/>
    </location>
</feature>
<dbReference type="GO" id="GO:0048513">
    <property type="term" value="P:animal organ development"/>
    <property type="evidence" value="ECO:0007669"/>
    <property type="project" value="UniProtKB-ARBA"/>
</dbReference>
<dbReference type="InterPro" id="IPR000857">
    <property type="entry name" value="MyTH4_dom"/>
</dbReference>
<accession>A0A7K8KFC6</accession>
<dbReference type="CDD" id="cd17092">
    <property type="entry name" value="FERM1_F1_Myosin-VII"/>
    <property type="match status" value="1"/>
</dbReference>
<feature type="non-terminal residue" evidence="16">
    <location>
        <position position="1435"/>
    </location>
</feature>
<reference evidence="16 17" key="1">
    <citation type="submission" date="2019-09" db="EMBL/GenBank/DDBJ databases">
        <title>Bird 10,000 Genomes (B10K) Project - Family phase.</title>
        <authorList>
            <person name="Zhang G."/>
        </authorList>
    </citation>
    <scope>NUCLEOTIDE SEQUENCE [LARGE SCALE GENOMIC DNA]</scope>
    <source>
        <strain evidence="16">B10K-CU-031-23</strain>
    </source>
</reference>
<keyword evidence="3 10" id="KW-0728">SH3 domain</keyword>
<gene>
    <name evidence="16" type="primary">Myo7a_0</name>
    <name evidence="16" type="ORF">LOPRUF_R08606</name>
</gene>
<evidence type="ECO:0000256" key="3">
    <source>
        <dbReference type="ARBA" id="ARBA00022443"/>
    </source>
</evidence>
<dbReference type="Gene3D" id="1.20.5.190">
    <property type="match status" value="2"/>
</dbReference>
<dbReference type="PROSITE" id="PS50096">
    <property type="entry name" value="IQ"/>
    <property type="match status" value="3"/>
</dbReference>
<organism evidence="16 17">
    <name type="scientific">Lophotis ruficrista</name>
    <dbReference type="NCBI Taxonomy" id="172689"/>
    <lineage>
        <taxon>Eukaryota</taxon>
        <taxon>Metazoa</taxon>
        <taxon>Chordata</taxon>
        <taxon>Craniata</taxon>
        <taxon>Vertebrata</taxon>
        <taxon>Euteleostomi</taxon>
        <taxon>Archelosauria</taxon>
        <taxon>Archosauria</taxon>
        <taxon>Dinosauria</taxon>
        <taxon>Saurischia</taxon>
        <taxon>Theropoda</taxon>
        <taxon>Coelurosauria</taxon>
        <taxon>Aves</taxon>
        <taxon>Neognathae</taxon>
        <taxon>Neoaves</taxon>
        <taxon>Otidimorphae</taxon>
        <taxon>Otidiformes</taxon>
        <taxon>Otididae</taxon>
        <taxon>Lophotis</taxon>
    </lineage>
</organism>
<dbReference type="GO" id="GO:0005737">
    <property type="term" value="C:cytoplasm"/>
    <property type="evidence" value="ECO:0007669"/>
    <property type="project" value="UniProtKB-SubCell"/>
</dbReference>
<dbReference type="Pfam" id="PF00612">
    <property type="entry name" value="IQ"/>
    <property type="match status" value="4"/>
</dbReference>
<dbReference type="FunFam" id="2.30.30.40:FF:000113">
    <property type="entry name" value="unconventional myosin-VIIa"/>
    <property type="match status" value="1"/>
</dbReference>
<comment type="subcellular location">
    <subcellularLocation>
        <location evidence="1">Cytoplasm</location>
    </subcellularLocation>
</comment>
<dbReference type="FunFam" id="1.20.80.10:FF:000012">
    <property type="entry name" value="Myosin VIIA"/>
    <property type="match status" value="1"/>
</dbReference>
<dbReference type="CDD" id="cd14473">
    <property type="entry name" value="FERM_B-lobe"/>
    <property type="match status" value="2"/>
</dbReference>
<dbReference type="Gene3D" id="2.30.30.40">
    <property type="entry name" value="SH3 Domains"/>
    <property type="match status" value="1"/>
</dbReference>
<dbReference type="GO" id="GO:0005902">
    <property type="term" value="C:microvillus"/>
    <property type="evidence" value="ECO:0007669"/>
    <property type="project" value="UniProtKB-ARBA"/>
</dbReference>
<dbReference type="Gene3D" id="1.25.40.530">
    <property type="entry name" value="MyTH4 domain"/>
    <property type="match status" value="2"/>
</dbReference>
<dbReference type="SUPFAM" id="SSF50044">
    <property type="entry name" value="SH3-domain"/>
    <property type="match status" value="1"/>
</dbReference>
<evidence type="ECO:0000259" key="12">
    <source>
        <dbReference type="PROSITE" id="PS01179"/>
    </source>
</evidence>
<evidence type="ECO:0000256" key="11">
    <source>
        <dbReference type="SAM" id="Coils"/>
    </source>
</evidence>
<dbReference type="Proteomes" id="UP000533896">
    <property type="component" value="Unassembled WGS sequence"/>
</dbReference>
<evidence type="ECO:0000259" key="13">
    <source>
        <dbReference type="PROSITE" id="PS50002"/>
    </source>
</evidence>
<dbReference type="Pfam" id="PF02174">
    <property type="entry name" value="IRS"/>
    <property type="match status" value="1"/>
</dbReference>
<feature type="domain" description="SH3" evidence="13">
    <location>
        <begin position="837"/>
        <end position="906"/>
    </location>
</feature>
<dbReference type="InterPro" id="IPR019748">
    <property type="entry name" value="FERM_central"/>
</dbReference>
<dbReference type="InterPro" id="IPR027417">
    <property type="entry name" value="P-loop_NTPase"/>
</dbReference>
<feature type="coiled-coil region" evidence="11">
    <location>
        <begin position="139"/>
        <end position="207"/>
    </location>
</feature>
<evidence type="ECO:0000256" key="8">
    <source>
        <dbReference type="ARBA" id="ARBA00023175"/>
    </source>
</evidence>
<dbReference type="CDD" id="cd13198">
    <property type="entry name" value="FERM_C1_MyoVII"/>
    <property type="match status" value="1"/>
</dbReference>
<dbReference type="InterPro" id="IPR000299">
    <property type="entry name" value="FERM_domain"/>
</dbReference>
<dbReference type="CDD" id="cd17093">
    <property type="entry name" value="FERM2_F1_Myosin-VII"/>
    <property type="match status" value="1"/>
</dbReference>
<evidence type="ECO:0000256" key="9">
    <source>
        <dbReference type="ARBA" id="ARBA00023203"/>
    </source>
</evidence>
<dbReference type="Pfam" id="PF00784">
    <property type="entry name" value="MyTH4"/>
    <property type="match status" value="2"/>
</dbReference>
<evidence type="ECO:0000313" key="17">
    <source>
        <dbReference type="Proteomes" id="UP000533896"/>
    </source>
</evidence>
<dbReference type="PROSITE" id="PS51016">
    <property type="entry name" value="MYTH4"/>
    <property type="match status" value="2"/>
</dbReference>
<dbReference type="InterPro" id="IPR041793">
    <property type="entry name" value="MyoVII_FERM_C1"/>
</dbReference>
<keyword evidence="7" id="KW-0067">ATP-binding</keyword>
<dbReference type="PROSITE" id="PS50002">
    <property type="entry name" value="SH3"/>
    <property type="match status" value="1"/>
</dbReference>
<dbReference type="InterPro" id="IPR036028">
    <property type="entry name" value="SH3-like_dom_sf"/>
</dbReference>
<evidence type="ECO:0000259" key="15">
    <source>
        <dbReference type="PROSITE" id="PS51016"/>
    </source>
</evidence>
<evidence type="ECO:0000256" key="2">
    <source>
        <dbReference type="ARBA" id="ARBA00008314"/>
    </source>
</evidence>
<dbReference type="InterPro" id="IPR006020">
    <property type="entry name" value="PTB/PI_dom"/>
</dbReference>
<dbReference type="PANTHER" id="PTHR22692:SF34">
    <property type="entry name" value="MYOSIN VIIA"/>
    <property type="match status" value="1"/>
</dbReference>
<dbReference type="GO" id="GO:0005524">
    <property type="term" value="F:ATP binding"/>
    <property type="evidence" value="ECO:0007669"/>
    <property type="project" value="UniProtKB-KW"/>
</dbReference>
<dbReference type="InterPro" id="IPR011993">
    <property type="entry name" value="PH-like_dom_sf"/>
</dbReference>
<keyword evidence="17" id="KW-1185">Reference proteome</keyword>
<dbReference type="SMART" id="SM00139">
    <property type="entry name" value="MyTH4"/>
    <property type="match status" value="2"/>
</dbReference>
<dbReference type="Gene3D" id="1.20.80.10">
    <property type="match status" value="2"/>
</dbReference>
<dbReference type="InterPro" id="IPR041794">
    <property type="entry name" value="MyoVII_FERM_C2"/>
</dbReference>
<sequence>QDHHDMLLEIERDKAITDKVILIQKVVRGFKDRSNFLKVRNSVLMIQRYWRGHNCRKNYGAMRIGFLRLQALYRSRKLHKQYHMARRRIIEFQARCRGYLVRRAFRHRLWAVLTVQAYARGMIARRLYKRLRGEYHRRLEAEKLRLAEEERLRKEMSAKKAKEEAEKKHQVRLAQLAREDAEREVKEKEEARRKKELLEKMEKARNEPVNDSEMVDKMFGFLGTTSSLPGQEGQAPNGFEDLERVQKDLEEEDLDAALPLPEEEEEDLSEYKFAKFAATYFQGTTTHTYIRRPLKQPLLYHEDEGDQLAALAVWITILRFMGDLPEPKYHTAMSDGGEKIPVMTKIYETLGKKTYKKELQALQGEGESTHIDGHKKNSVRHKLVSLTLKKKSKLTEEVTKRLHDGESTLQGNSMLEDRPTSNLEKLHFIIGNGILRPALRDEIYCQICKQLTQNPSKSSHARGWILMSLCVGCFAPSEKFVKYLRNFINGGPPGYAPYCEERLRRTFANGTRTQPPSWLELQATKSKKPIMLPVTFMDGTTKTLLTDSATTAKELCNSLADKISLKDRFGFSLYIALFDKVSSLGSGNDHVMDAVSQCEQYAKEQGAQERNAPWRLFFRKEIFTPWHNPCEDNVATNLIYQQIVRGVKFGEYRCDKEEDLAELASQQYYVDYGSEMVLERLLNLIPSYIPDREITASKTVEKWAQLIIAAHKKGIYTQKRADPKKVKEEVVDFARFKWPLLFSRFYEAFKFSGPSLPKNDVIVAVNWTGVYFVDEQEQVLLELSFPEITAVSSSRGGKLQGQSFTLATIKGDEYTFTSNNAEDIRDLVVTFLEGLRKRSKYVVTLQDNPNPVGEESGFLSFLKGDLIVLDQDTGEHVMNSGWANGFNERTKQKGDFPTDAVYVLPTVTMPPLEIVALVTMTPDQRQDVIRTSQLAISDSEERVKPYTLEEFSYDYFRPPPKHTLSRVMITKSRGKDKLWCYTREPIKQPLLKKILGMLKYMGDYPSKRTRSVNELTDQIFEGALKAEPLKDEIYCQTLKQLTDNHIKYSEEKGWELLWLCTGLFPPSNILLPHVQRFLQSRKHHPLAADCIQRLQKALRNGSRKYPPHLVEVEAIQHKTTQIFHKVYFPDDTDEAFEVESSTKAKDFCQNISNRLLLKSSEGFSLFVKISDKVISVPEGDFFFDFVRHLTDWIKKARPAKDGIVPSLTYQVFFMKKLWTNTTPGKDSMADSIFHYYQELPKYLRGYHKCTREEVLQLAALIYRVKFEDDKSYFPSIPKLLKELVPQDLVRQLSPDDWKRSIVAYYNKHAGKTREEAKLAFLKIIFKWPTFGSAFFEVKQTTEPNYPEILLIAINKHGVSLIDPKTKDILITHPFTKISNWSSGNTYFHITIGNLVRGSKLLCETSLGYKMDDLLTSYISQMLTAMSKQRSAKGSK</sequence>
<evidence type="ECO:0000256" key="6">
    <source>
        <dbReference type="ARBA" id="ARBA00022741"/>
    </source>
</evidence>
<dbReference type="GO" id="GO:0048731">
    <property type="term" value="P:system development"/>
    <property type="evidence" value="ECO:0007669"/>
    <property type="project" value="UniProtKB-ARBA"/>
</dbReference>
<dbReference type="SMART" id="SM00015">
    <property type="entry name" value="IQ"/>
    <property type="match status" value="4"/>
</dbReference>
<keyword evidence="8" id="KW-0505">Motor protein</keyword>
<keyword evidence="4" id="KW-0963">Cytoplasm</keyword>
<dbReference type="Gene3D" id="3.10.20.90">
    <property type="entry name" value="Phosphatidylinositol 3-kinase Catalytic Subunit, Chain A, domain 1"/>
    <property type="match status" value="2"/>
</dbReference>
<dbReference type="GO" id="GO:0045177">
    <property type="term" value="C:apical part of cell"/>
    <property type="evidence" value="ECO:0007669"/>
    <property type="project" value="UniProtKB-ARBA"/>
</dbReference>
<dbReference type="GO" id="GO:0016459">
    <property type="term" value="C:myosin complex"/>
    <property type="evidence" value="ECO:0007669"/>
    <property type="project" value="UniProtKB-ARBA"/>
</dbReference>
<evidence type="ECO:0000256" key="1">
    <source>
        <dbReference type="ARBA" id="ARBA00004496"/>
    </source>
</evidence>
<comment type="caution">
    <text evidence="16">The sequence shown here is derived from an EMBL/GenBank/DDBJ whole genome shotgun (WGS) entry which is preliminary data.</text>
</comment>
<dbReference type="SUPFAM" id="SSF52540">
    <property type="entry name" value="P-loop containing nucleoside triphosphate hydrolases"/>
    <property type="match status" value="2"/>
</dbReference>
<dbReference type="FunFam" id="1.20.80.10:FF:000013">
    <property type="entry name" value="Unconventional myosin-VIIa"/>
    <property type="match status" value="1"/>
</dbReference>
<keyword evidence="6" id="KW-0547">Nucleotide-binding</keyword>
<dbReference type="PROSITE" id="PS50057">
    <property type="entry name" value="FERM_3"/>
    <property type="match status" value="2"/>
</dbReference>
<dbReference type="Pfam" id="PF00373">
    <property type="entry name" value="FERM_M"/>
    <property type="match status" value="1"/>
</dbReference>
<dbReference type="InterPro" id="IPR000048">
    <property type="entry name" value="IQ_motif_EF-hand-BS"/>
</dbReference>
<dbReference type="SUPFAM" id="SSF54236">
    <property type="entry name" value="Ubiquitin-like"/>
    <property type="match status" value="2"/>
</dbReference>
<keyword evidence="5" id="KW-0677">Repeat</keyword>
<evidence type="ECO:0000256" key="4">
    <source>
        <dbReference type="ARBA" id="ARBA00022490"/>
    </source>
</evidence>
<dbReference type="FunFam" id="3.10.20.90:FF:000036">
    <property type="entry name" value="Unconventional myosin-VIIa"/>
    <property type="match status" value="1"/>
</dbReference>
<dbReference type="GO" id="GO:0003008">
    <property type="term" value="P:system process"/>
    <property type="evidence" value="ECO:0007669"/>
    <property type="project" value="UniProtKB-ARBA"/>
</dbReference>
<dbReference type="PROSITE" id="PS01179">
    <property type="entry name" value="PID"/>
    <property type="match status" value="1"/>
</dbReference>
<name>A0A7K8KFC6_9AVES</name>
<evidence type="ECO:0000256" key="5">
    <source>
        <dbReference type="ARBA" id="ARBA00022737"/>
    </source>
</evidence>
<dbReference type="Pfam" id="PF21998">
    <property type="entry name" value="FERM_C1_MyoVII"/>
    <property type="match status" value="1"/>
</dbReference>